<proteinExistence type="inferred from homology"/>
<dbReference type="Gene3D" id="3.40.50.200">
    <property type="entry name" value="Peptidase S8/S53 domain"/>
    <property type="match status" value="1"/>
</dbReference>
<feature type="domain" description="Peptidase S8/S53" evidence="3">
    <location>
        <begin position="36"/>
        <end position="105"/>
    </location>
</feature>
<evidence type="ECO:0000256" key="2">
    <source>
        <dbReference type="ARBA" id="ARBA00022729"/>
    </source>
</evidence>
<dbReference type="Pfam" id="PF00082">
    <property type="entry name" value="Peptidase_S8"/>
    <property type="match status" value="1"/>
</dbReference>
<dbReference type="InterPro" id="IPR045051">
    <property type="entry name" value="SBT"/>
</dbReference>
<dbReference type="GO" id="GO:0004252">
    <property type="term" value="F:serine-type endopeptidase activity"/>
    <property type="evidence" value="ECO:0007669"/>
    <property type="project" value="InterPro"/>
</dbReference>
<sequence>MPPPPAKWKGKCELNGTACNKKLIGARNFISGQTGSVIDEEGHGTHTASTAAGNFVEGANVFGQANGTASGMAPLAHLAMYKVCGDFGCAETDILAAMDAAVEDGHLSGIDTRTDKVACVPDTQNTYRILLIHSLAVRYSVDTSWIWDGYIDATYSYRKGRKESGDGWCRLSIALVEGERKGSEGGGGQRLIAAHDLGE</sequence>
<dbReference type="EMBL" id="SDRB02004627">
    <property type="protein sequence ID" value="THG15565.1"/>
    <property type="molecule type" value="Genomic_DNA"/>
</dbReference>
<name>A0A4S4EI16_CAMSN</name>
<dbReference type="STRING" id="542762.A0A4S4EI16"/>
<dbReference type="GO" id="GO:0006508">
    <property type="term" value="P:proteolysis"/>
    <property type="evidence" value="ECO:0007669"/>
    <property type="project" value="InterPro"/>
</dbReference>
<comment type="caution">
    <text evidence="4">The sequence shown here is derived from an EMBL/GenBank/DDBJ whole genome shotgun (WGS) entry which is preliminary data.</text>
</comment>
<gene>
    <name evidence="4" type="ORF">TEA_029672</name>
</gene>
<comment type="similarity">
    <text evidence="1">Belongs to the peptidase S8 family.</text>
</comment>
<dbReference type="AlphaFoldDB" id="A0A4S4EI16"/>
<keyword evidence="2" id="KW-0732">Signal</keyword>
<evidence type="ECO:0000256" key="1">
    <source>
        <dbReference type="ARBA" id="ARBA00011073"/>
    </source>
</evidence>
<dbReference type="InterPro" id="IPR000209">
    <property type="entry name" value="Peptidase_S8/S53_dom"/>
</dbReference>
<dbReference type="Proteomes" id="UP000306102">
    <property type="component" value="Unassembled WGS sequence"/>
</dbReference>
<keyword evidence="5" id="KW-1185">Reference proteome</keyword>
<dbReference type="PANTHER" id="PTHR10795">
    <property type="entry name" value="PROPROTEIN CONVERTASE SUBTILISIN/KEXIN"/>
    <property type="match status" value="1"/>
</dbReference>
<evidence type="ECO:0000259" key="3">
    <source>
        <dbReference type="Pfam" id="PF00082"/>
    </source>
</evidence>
<organism evidence="4 5">
    <name type="scientific">Camellia sinensis var. sinensis</name>
    <name type="common">China tea</name>
    <dbReference type="NCBI Taxonomy" id="542762"/>
    <lineage>
        <taxon>Eukaryota</taxon>
        <taxon>Viridiplantae</taxon>
        <taxon>Streptophyta</taxon>
        <taxon>Embryophyta</taxon>
        <taxon>Tracheophyta</taxon>
        <taxon>Spermatophyta</taxon>
        <taxon>Magnoliopsida</taxon>
        <taxon>eudicotyledons</taxon>
        <taxon>Gunneridae</taxon>
        <taxon>Pentapetalae</taxon>
        <taxon>asterids</taxon>
        <taxon>Ericales</taxon>
        <taxon>Theaceae</taxon>
        <taxon>Camellia</taxon>
    </lineage>
</organism>
<dbReference type="InterPro" id="IPR036852">
    <property type="entry name" value="Peptidase_S8/S53_dom_sf"/>
</dbReference>
<reference evidence="4 5" key="1">
    <citation type="journal article" date="2018" name="Proc. Natl. Acad. Sci. U.S.A.">
        <title>Draft genome sequence of Camellia sinensis var. sinensis provides insights into the evolution of the tea genome and tea quality.</title>
        <authorList>
            <person name="Wei C."/>
            <person name="Yang H."/>
            <person name="Wang S."/>
            <person name="Zhao J."/>
            <person name="Liu C."/>
            <person name="Gao L."/>
            <person name="Xia E."/>
            <person name="Lu Y."/>
            <person name="Tai Y."/>
            <person name="She G."/>
            <person name="Sun J."/>
            <person name="Cao H."/>
            <person name="Tong W."/>
            <person name="Gao Q."/>
            <person name="Li Y."/>
            <person name="Deng W."/>
            <person name="Jiang X."/>
            <person name="Wang W."/>
            <person name="Chen Q."/>
            <person name="Zhang S."/>
            <person name="Li H."/>
            <person name="Wu J."/>
            <person name="Wang P."/>
            <person name="Li P."/>
            <person name="Shi C."/>
            <person name="Zheng F."/>
            <person name="Jian J."/>
            <person name="Huang B."/>
            <person name="Shan D."/>
            <person name="Shi M."/>
            <person name="Fang C."/>
            <person name="Yue Y."/>
            <person name="Li F."/>
            <person name="Li D."/>
            <person name="Wei S."/>
            <person name="Han B."/>
            <person name="Jiang C."/>
            <person name="Yin Y."/>
            <person name="Xia T."/>
            <person name="Zhang Z."/>
            <person name="Bennetzen J.L."/>
            <person name="Zhao S."/>
            <person name="Wan X."/>
        </authorList>
    </citation>
    <scope>NUCLEOTIDE SEQUENCE [LARGE SCALE GENOMIC DNA]</scope>
    <source>
        <strain evidence="5">cv. Shuchazao</strain>
        <tissue evidence="4">Leaf</tissue>
    </source>
</reference>
<accession>A0A4S4EI16</accession>
<dbReference type="SUPFAM" id="SSF52743">
    <property type="entry name" value="Subtilisin-like"/>
    <property type="match status" value="1"/>
</dbReference>
<evidence type="ECO:0000313" key="4">
    <source>
        <dbReference type="EMBL" id="THG15565.1"/>
    </source>
</evidence>
<protein>
    <recommendedName>
        <fullName evidence="3">Peptidase S8/S53 domain-containing protein</fullName>
    </recommendedName>
</protein>
<evidence type="ECO:0000313" key="5">
    <source>
        <dbReference type="Proteomes" id="UP000306102"/>
    </source>
</evidence>